<feature type="transmembrane region" description="Helical" evidence="1">
    <location>
        <begin position="42"/>
        <end position="61"/>
    </location>
</feature>
<organism evidence="2 3">
    <name type="scientific">Spongisporangium articulatum</name>
    <dbReference type="NCBI Taxonomy" id="3362603"/>
    <lineage>
        <taxon>Bacteria</taxon>
        <taxon>Bacillati</taxon>
        <taxon>Actinomycetota</taxon>
        <taxon>Actinomycetes</taxon>
        <taxon>Kineosporiales</taxon>
        <taxon>Kineosporiaceae</taxon>
        <taxon>Spongisporangium</taxon>
    </lineage>
</organism>
<protein>
    <submittedName>
        <fullName evidence="2">Uncharacterized protein</fullName>
    </submittedName>
</protein>
<keyword evidence="1" id="KW-1133">Transmembrane helix</keyword>
<dbReference type="RefSeq" id="WP_398274313.1">
    <property type="nucleotide sequence ID" value="NZ_JBITLV010000001.1"/>
</dbReference>
<keyword evidence="1" id="KW-0812">Transmembrane</keyword>
<evidence type="ECO:0000313" key="3">
    <source>
        <dbReference type="Proteomes" id="UP001612915"/>
    </source>
</evidence>
<reference evidence="2 3" key="1">
    <citation type="submission" date="2024-10" db="EMBL/GenBank/DDBJ databases">
        <title>The Natural Products Discovery Center: Release of the First 8490 Sequenced Strains for Exploring Actinobacteria Biosynthetic Diversity.</title>
        <authorList>
            <person name="Kalkreuter E."/>
            <person name="Kautsar S.A."/>
            <person name="Yang D."/>
            <person name="Bader C.D."/>
            <person name="Teijaro C.N."/>
            <person name="Fluegel L."/>
            <person name="Davis C.M."/>
            <person name="Simpson J.R."/>
            <person name="Lauterbach L."/>
            <person name="Steele A.D."/>
            <person name="Gui C."/>
            <person name="Meng S."/>
            <person name="Li G."/>
            <person name="Viehrig K."/>
            <person name="Ye F."/>
            <person name="Su P."/>
            <person name="Kiefer A.F."/>
            <person name="Nichols A."/>
            <person name="Cepeda A.J."/>
            <person name="Yan W."/>
            <person name="Fan B."/>
            <person name="Jiang Y."/>
            <person name="Adhikari A."/>
            <person name="Zheng C.-J."/>
            <person name="Schuster L."/>
            <person name="Cowan T.M."/>
            <person name="Smanski M.J."/>
            <person name="Chevrette M.G."/>
            <person name="De Carvalho L.P.S."/>
            <person name="Shen B."/>
        </authorList>
    </citation>
    <scope>NUCLEOTIDE SEQUENCE [LARGE SCALE GENOMIC DNA]</scope>
    <source>
        <strain evidence="2 3">NPDC049639</strain>
    </source>
</reference>
<keyword evidence="3" id="KW-1185">Reference proteome</keyword>
<sequence length="139" mass="14897">MDTRRVVLVVLFAGAALALTGWLLGLVSNGLALLVFGREEHLTGIAAVLRTVLTCVAAYLVTRRLQQRVAREVDTEEEPVGPVLIGCVLGYGLDPFAWSGKALLGEAFLHAGVVTWVIDLVIWTAVAGVAVMRPETARF</sequence>
<feature type="transmembrane region" description="Helical" evidence="1">
    <location>
        <begin position="107"/>
        <end position="132"/>
    </location>
</feature>
<evidence type="ECO:0000313" key="2">
    <source>
        <dbReference type="EMBL" id="MFI7585803.1"/>
    </source>
</evidence>
<dbReference type="EMBL" id="JBITLV010000001">
    <property type="protein sequence ID" value="MFI7585803.1"/>
    <property type="molecule type" value="Genomic_DNA"/>
</dbReference>
<keyword evidence="1" id="KW-0472">Membrane</keyword>
<dbReference type="Proteomes" id="UP001612915">
    <property type="component" value="Unassembled WGS sequence"/>
</dbReference>
<name>A0ABW8AIK8_9ACTN</name>
<evidence type="ECO:0000256" key="1">
    <source>
        <dbReference type="SAM" id="Phobius"/>
    </source>
</evidence>
<comment type="caution">
    <text evidence="2">The sequence shown here is derived from an EMBL/GenBank/DDBJ whole genome shotgun (WGS) entry which is preliminary data.</text>
</comment>
<accession>A0ABW8AIK8</accession>
<gene>
    <name evidence="2" type="ORF">ACIB24_01865</name>
</gene>
<proteinExistence type="predicted"/>